<dbReference type="Proteomes" id="UP001341840">
    <property type="component" value="Unassembled WGS sequence"/>
</dbReference>
<evidence type="ECO:0000313" key="2">
    <source>
        <dbReference type="Proteomes" id="UP001341840"/>
    </source>
</evidence>
<reference evidence="1 2" key="1">
    <citation type="journal article" date="2023" name="Plants (Basel)">
        <title>Bridging the Gap: Combining Genomics and Transcriptomics Approaches to Understand Stylosanthes scabra, an Orphan Legume from the Brazilian Caatinga.</title>
        <authorList>
            <person name="Ferreira-Neto J.R.C."/>
            <person name="da Silva M.D."/>
            <person name="Binneck E."/>
            <person name="de Melo N.F."/>
            <person name="da Silva R.H."/>
            <person name="de Melo A.L.T.M."/>
            <person name="Pandolfi V."/>
            <person name="Bustamante F.O."/>
            <person name="Brasileiro-Vidal A.C."/>
            <person name="Benko-Iseppon A.M."/>
        </authorList>
    </citation>
    <scope>NUCLEOTIDE SEQUENCE [LARGE SCALE GENOMIC DNA]</scope>
    <source>
        <tissue evidence="1">Leaves</tissue>
    </source>
</reference>
<name>A0ABU6XAS2_9FABA</name>
<sequence>MSMELSTISVVRQHKLRRESTREGETLSPLKRISLLYRCLRIFAASSRWYPPPLVVPLDDAIRAASVLPFCSWPLPLFFGSACRPRLYSYVLLVAAASVLPFCLPLPPTASVSSPPSRNEEPIEK</sequence>
<proteinExistence type="predicted"/>
<organism evidence="1 2">
    <name type="scientific">Stylosanthes scabra</name>
    <dbReference type="NCBI Taxonomy" id="79078"/>
    <lineage>
        <taxon>Eukaryota</taxon>
        <taxon>Viridiplantae</taxon>
        <taxon>Streptophyta</taxon>
        <taxon>Embryophyta</taxon>
        <taxon>Tracheophyta</taxon>
        <taxon>Spermatophyta</taxon>
        <taxon>Magnoliopsida</taxon>
        <taxon>eudicotyledons</taxon>
        <taxon>Gunneridae</taxon>
        <taxon>Pentapetalae</taxon>
        <taxon>rosids</taxon>
        <taxon>fabids</taxon>
        <taxon>Fabales</taxon>
        <taxon>Fabaceae</taxon>
        <taxon>Papilionoideae</taxon>
        <taxon>50 kb inversion clade</taxon>
        <taxon>dalbergioids sensu lato</taxon>
        <taxon>Dalbergieae</taxon>
        <taxon>Pterocarpus clade</taxon>
        <taxon>Stylosanthes</taxon>
    </lineage>
</organism>
<gene>
    <name evidence="1" type="ORF">PIB30_022546</name>
</gene>
<evidence type="ECO:0008006" key="3">
    <source>
        <dbReference type="Google" id="ProtNLM"/>
    </source>
</evidence>
<dbReference type="EMBL" id="JASCZI010211525">
    <property type="protein sequence ID" value="MED6193758.1"/>
    <property type="molecule type" value="Genomic_DNA"/>
</dbReference>
<evidence type="ECO:0000313" key="1">
    <source>
        <dbReference type="EMBL" id="MED6193758.1"/>
    </source>
</evidence>
<comment type="caution">
    <text evidence="1">The sequence shown here is derived from an EMBL/GenBank/DDBJ whole genome shotgun (WGS) entry which is preliminary data.</text>
</comment>
<protein>
    <recommendedName>
        <fullName evidence="3">Transmembrane protein</fullName>
    </recommendedName>
</protein>
<accession>A0ABU6XAS2</accession>
<keyword evidence="2" id="KW-1185">Reference proteome</keyword>